<proteinExistence type="predicted"/>
<dbReference type="EMBL" id="JAJADR010000009">
    <property type="protein sequence ID" value="MCB2410613.1"/>
    <property type="molecule type" value="Genomic_DNA"/>
</dbReference>
<organism evidence="2 3">
    <name type="scientific">Hymenobacter lucidus</name>
    <dbReference type="NCBI Taxonomy" id="2880930"/>
    <lineage>
        <taxon>Bacteria</taxon>
        <taxon>Pseudomonadati</taxon>
        <taxon>Bacteroidota</taxon>
        <taxon>Cytophagia</taxon>
        <taxon>Cytophagales</taxon>
        <taxon>Hymenobacteraceae</taxon>
        <taxon>Hymenobacter</taxon>
    </lineage>
</organism>
<evidence type="ECO:0000313" key="2">
    <source>
        <dbReference type="EMBL" id="MCB2410613.1"/>
    </source>
</evidence>
<feature type="region of interest" description="Disordered" evidence="1">
    <location>
        <begin position="53"/>
        <end position="81"/>
    </location>
</feature>
<evidence type="ECO:0000313" key="3">
    <source>
        <dbReference type="Proteomes" id="UP001165296"/>
    </source>
</evidence>
<protein>
    <recommendedName>
        <fullName evidence="4">Alginate lyase domain-containing protein</fullName>
    </recommendedName>
</protein>
<accession>A0ABS8AXW0</accession>
<reference evidence="2" key="1">
    <citation type="submission" date="2021-10" db="EMBL/GenBank/DDBJ databases">
        <authorList>
            <person name="Dean J.D."/>
            <person name="Kim M.K."/>
            <person name="Newey C.N."/>
            <person name="Stoker T.S."/>
            <person name="Thompson D.W."/>
            <person name="Grose J.H."/>
        </authorList>
    </citation>
    <scope>NUCLEOTIDE SEQUENCE</scope>
    <source>
        <strain evidence="2">BT178</strain>
    </source>
</reference>
<name>A0ABS8AXW0_9BACT</name>
<evidence type="ECO:0008006" key="4">
    <source>
        <dbReference type="Google" id="ProtNLM"/>
    </source>
</evidence>
<dbReference type="RefSeq" id="WP_226179679.1">
    <property type="nucleotide sequence ID" value="NZ_JAJADR010000009.1"/>
</dbReference>
<dbReference type="Proteomes" id="UP001165296">
    <property type="component" value="Unassembled WGS sequence"/>
</dbReference>
<comment type="caution">
    <text evidence="2">The sequence shown here is derived from an EMBL/GenBank/DDBJ whole genome shotgun (WGS) entry which is preliminary data.</text>
</comment>
<keyword evidence="3" id="KW-1185">Reference proteome</keyword>
<gene>
    <name evidence="2" type="ORF">LGH74_21680</name>
</gene>
<evidence type="ECO:0000256" key="1">
    <source>
        <dbReference type="SAM" id="MobiDB-lite"/>
    </source>
</evidence>
<sequence length="81" mass="9090">MHYPANTYPDQRQPLAGNTHFKPYGAYEVARCVVEGIKANQLELAKWLRDTPAFNPAQPDPLSAWQWPDSPRSAVVKPDGN</sequence>